<reference evidence="3 4" key="1">
    <citation type="submission" date="2019-09" db="EMBL/GenBank/DDBJ databases">
        <title>Genomes of family Cryomorphaceae.</title>
        <authorList>
            <person name="Bowman J.P."/>
        </authorList>
    </citation>
    <scope>NUCLEOTIDE SEQUENCE [LARGE SCALE GENOMIC DNA]</scope>
    <source>
        <strain evidence="3 4">LMG 25704</strain>
    </source>
</reference>
<feature type="chain" id="PRO_5026833239" evidence="1">
    <location>
        <begin position="21"/>
        <end position="324"/>
    </location>
</feature>
<gene>
    <name evidence="3" type="ORF">F8C67_07345</name>
</gene>
<feature type="domain" description="Serine aminopeptidase S33" evidence="2">
    <location>
        <begin position="76"/>
        <end position="302"/>
    </location>
</feature>
<dbReference type="InterPro" id="IPR022742">
    <property type="entry name" value="Hydrolase_4"/>
</dbReference>
<dbReference type="InterPro" id="IPR029058">
    <property type="entry name" value="AB_hydrolase_fold"/>
</dbReference>
<keyword evidence="3" id="KW-0378">Hydrolase</keyword>
<dbReference type="GO" id="GO:0016787">
    <property type="term" value="F:hydrolase activity"/>
    <property type="evidence" value="ECO:0007669"/>
    <property type="project" value="UniProtKB-KW"/>
</dbReference>
<evidence type="ECO:0000313" key="4">
    <source>
        <dbReference type="Proteomes" id="UP000468650"/>
    </source>
</evidence>
<proteinExistence type="predicted"/>
<name>A0A6N6RH27_9FLAO</name>
<dbReference type="OrthoDB" id="9771666at2"/>
<protein>
    <submittedName>
        <fullName evidence="3">Alpha/beta hydrolase</fullName>
    </submittedName>
</protein>
<dbReference type="SUPFAM" id="SSF53474">
    <property type="entry name" value="alpha/beta-Hydrolases"/>
    <property type="match status" value="1"/>
</dbReference>
<keyword evidence="4" id="KW-1185">Reference proteome</keyword>
<evidence type="ECO:0000313" key="3">
    <source>
        <dbReference type="EMBL" id="KAB2810395.1"/>
    </source>
</evidence>
<dbReference type="EMBL" id="WBVO01000004">
    <property type="protein sequence ID" value="KAB2810395.1"/>
    <property type="molecule type" value="Genomic_DNA"/>
</dbReference>
<organism evidence="3 4">
    <name type="scientific">Phaeocystidibacter luteus</name>
    <dbReference type="NCBI Taxonomy" id="911197"/>
    <lineage>
        <taxon>Bacteria</taxon>
        <taxon>Pseudomonadati</taxon>
        <taxon>Bacteroidota</taxon>
        <taxon>Flavobacteriia</taxon>
        <taxon>Flavobacteriales</taxon>
        <taxon>Phaeocystidibacteraceae</taxon>
        <taxon>Phaeocystidibacter</taxon>
    </lineage>
</organism>
<feature type="signal peptide" evidence="1">
    <location>
        <begin position="1"/>
        <end position="20"/>
    </location>
</feature>
<comment type="caution">
    <text evidence="3">The sequence shown here is derived from an EMBL/GenBank/DDBJ whole genome shotgun (WGS) entry which is preliminary data.</text>
</comment>
<dbReference type="InterPro" id="IPR050261">
    <property type="entry name" value="FrsA_esterase"/>
</dbReference>
<keyword evidence="1" id="KW-0732">Signal</keyword>
<dbReference type="RefSeq" id="WP_151667184.1">
    <property type="nucleotide sequence ID" value="NZ_WBVO01000004.1"/>
</dbReference>
<dbReference type="Pfam" id="PF12146">
    <property type="entry name" value="Hydrolase_4"/>
    <property type="match status" value="1"/>
</dbReference>
<evidence type="ECO:0000259" key="2">
    <source>
        <dbReference type="Pfam" id="PF12146"/>
    </source>
</evidence>
<evidence type="ECO:0000256" key="1">
    <source>
        <dbReference type="SAM" id="SignalP"/>
    </source>
</evidence>
<dbReference type="AlphaFoldDB" id="A0A6N6RH27"/>
<dbReference type="Gene3D" id="3.40.50.1820">
    <property type="entry name" value="alpha/beta hydrolase"/>
    <property type="match status" value="1"/>
</dbReference>
<dbReference type="PANTHER" id="PTHR22946">
    <property type="entry name" value="DIENELACTONE HYDROLASE DOMAIN-CONTAINING PROTEIN-RELATED"/>
    <property type="match status" value="1"/>
</dbReference>
<accession>A0A6N6RH27</accession>
<dbReference type="Proteomes" id="UP000468650">
    <property type="component" value="Unassembled WGS sequence"/>
</dbReference>
<sequence>MKLRLLTLLTLLSVSSFSQEKLYEVRYDSVFIATPTDSIFGILVSPIADESQTFPAILCLQGGGHVGLDNYTWEPRYFAEHGYVSLICDKAGVGRSVGSSNFRTQTFVQKGEEYICLLDYMRALPQVDESKVGVHGMSEGGRMAVYLAAIAPEKVSFAMSVSGPIESYMENQLYAIDKLYWYRGYESEIRNRVVRVWRMYYEQAARGEIQQATVDSIRAVEDILTHHIYLPSASTRLPSRPMRADIHFSVEEEIKRVNCPIFFQYGELDLLVDPVVSVELIPESDLFTIVTYDGTDHNMTIEGNVHPDYDQDKLDFLETVYPKE</sequence>